<dbReference type="EMBL" id="KV419447">
    <property type="protein sequence ID" value="KZS87591.1"/>
    <property type="molecule type" value="Genomic_DNA"/>
</dbReference>
<dbReference type="InterPro" id="IPR011009">
    <property type="entry name" value="Kinase-like_dom_sf"/>
</dbReference>
<dbReference type="Pfam" id="PF13424">
    <property type="entry name" value="TPR_12"/>
    <property type="match status" value="2"/>
</dbReference>
<dbReference type="InterPro" id="IPR011990">
    <property type="entry name" value="TPR-like_helical_dom_sf"/>
</dbReference>
<keyword evidence="1" id="KW-0802">TPR repeat</keyword>
<dbReference type="AlphaFoldDB" id="A0A164ND19"/>
<feature type="region of interest" description="Disordered" evidence="2">
    <location>
        <begin position="182"/>
        <end position="203"/>
    </location>
</feature>
<evidence type="ECO:0000313" key="4">
    <source>
        <dbReference type="EMBL" id="KZS87591.1"/>
    </source>
</evidence>
<dbReference type="Gene3D" id="1.25.40.10">
    <property type="entry name" value="Tetratricopeptide repeat domain"/>
    <property type="match status" value="1"/>
</dbReference>
<protein>
    <submittedName>
        <fullName evidence="4">Kinase-like protein</fullName>
    </submittedName>
</protein>
<dbReference type="PRINTS" id="PR01217">
    <property type="entry name" value="PRICHEXTENSN"/>
</dbReference>
<accession>A0A164ND19</accession>
<evidence type="ECO:0000259" key="3">
    <source>
        <dbReference type="PROSITE" id="PS50011"/>
    </source>
</evidence>
<dbReference type="InterPro" id="IPR008271">
    <property type="entry name" value="Ser/Thr_kinase_AS"/>
</dbReference>
<feature type="domain" description="Protein kinase" evidence="3">
    <location>
        <begin position="25"/>
        <end position="320"/>
    </location>
</feature>
<dbReference type="InterPro" id="IPR051681">
    <property type="entry name" value="Ser/Thr_Kinases-Pseudokinases"/>
</dbReference>
<dbReference type="Proteomes" id="UP000076722">
    <property type="component" value="Unassembled WGS sequence"/>
</dbReference>
<dbReference type="SUPFAM" id="SSF48452">
    <property type="entry name" value="TPR-like"/>
    <property type="match status" value="2"/>
</dbReference>
<dbReference type="PROSITE" id="PS00108">
    <property type="entry name" value="PROTEIN_KINASE_ST"/>
    <property type="match status" value="1"/>
</dbReference>
<keyword evidence="4" id="KW-0808">Transferase</keyword>
<feature type="compositionally biased region" description="Pro residues" evidence="2">
    <location>
        <begin position="417"/>
        <end position="439"/>
    </location>
</feature>
<dbReference type="SUPFAM" id="SSF56112">
    <property type="entry name" value="Protein kinase-like (PK-like)"/>
    <property type="match status" value="1"/>
</dbReference>
<keyword evidence="5" id="KW-1185">Reference proteome</keyword>
<dbReference type="InterPro" id="IPR019734">
    <property type="entry name" value="TPR_rpt"/>
</dbReference>
<dbReference type="SMART" id="SM00220">
    <property type="entry name" value="S_TKc"/>
    <property type="match status" value="1"/>
</dbReference>
<dbReference type="GO" id="GO:0004674">
    <property type="term" value="F:protein serine/threonine kinase activity"/>
    <property type="evidence" value="ECO:0007669"/>
    <property type="project" value="TreeGrafter"/>
</dbReference>
<dbReference type="Pfam" id="PF00069">
    <property type="entry name" value="Pkinase"/>
    <property type="match status" value="1"/>
</dbReference>
<organism evidence="4 5">
    <name type="scientific">Sistotremastrum niveocremeum HHB9708</name>
    <dbReference type="NCBI Taxonomy" id="1314777"/>
    <lineage>
        <taxon>Eukaryota</taxon>
        <taxon>Fungi</taxon>
        <taxon>Dikarya</taxon>
        <taxon>Basidiomycota</taxon>
        <taxon>Agaricomycotina</taxon>
        <taxon>Agaricomycetes</taxon>
        <taxon>Sistotremastrales</taxon>
        <taxon>Sistotremastraceae</taxon>
        <taxon>Sertulicium</taxon>
        <taxon>Sertulicium niveocremeum</taxon>
    </lineage>
</organism>
<feature type="compositionally biased region" description="Pro residues" evidence="2">
    <location>
        <begin position="326"/>
        <end position="346"/>
    </location>
</feature>
<dbReference type="Gene3D" id="1.10.510.10">
    <property type="entry name" value="Transferase(Phosphotransferase) domain 1"/>
    <property type="match status" value="1"/>
</dbReference>
<evidence type="ECO:0000256" key="1">
    <source>
        <dbReference type="PROSITE-ProRule" id="PRU00339"/>
    </source>
</evidence>
<dbReference type="PROSITE" id="PS50005">
    <property type="entry name" value="TPR"/>
    <property type="match status" value="1"/>
</dbReference>
<reference evidence="4 5" key="1">
    <citation type="journal article" date="2016" name="Mol. Biol. Evol.">
        <title>Comparative Genomics of Early-Diverging Mushroom-Forming Fungi Provides Insights into the Origins of Lignocellulose Decay Capabilities.</title>
        <authorList>
            <person name="Nagy L.G."/>
            <person name="Riley R."/>
            <person name="Tritt A."/>
            <person name="Adam C."/>
            <person name="Daum C."/>
            <person name="Floudas D."/>
            <person name="Sun H."/>
            <person name="Yadav J.S."/>
            <person name="Pangilinan J."/>
            <person name="Larsson K.H."/>
            <person name="Matsuura K."/>
            <person name="Barry K."/>
            <person name="Labutti K."/>
            <person name="Kuo R."/>
            <person name="Ohm R.A."/>
            <person name="Bhattacharya S.S."/>
            <person name="Shirouzu T."/>
            <person name="Yoshinaga Y."/>
            <person name="Martin F.M."/>
            <person name="Grigoriev I.V."/>
            <person name="Hibbett D.S."/>
        </authorList>
    </citation>
    <scope>NUCLEOTIDE SEQUENCE [LARGE SCALE GENOMIC DNA]</scope>
    <source>
        <strain evidence="4 5">HHB9708</strain>
    </source>
</reference>
<dbReference type="STRING" id="1314777.A0A164ND19"/>
<proteinExistence type="predicted"/>
<keyword evidence="4" id="KW-0418">Kinase</keyword>
<feature type="compositionally biased region" description="Pro residues" evidence="2">
    <location>
        <begin position="372"/>
        <end position="406"/>
    </location>
</feature>
<feature type="compositionally biased region" description="Polar residues" evidence="2">
    <location>
        <begin position="183"/>
        <end position="200"/>
    </location>
</feature>
<evidence type="ECO:0000256" key="2">
    <source>
        <dbReference type="SAM" id="MobiDB-lite"/>
    </source>
</evidence>
<sequence length="676" mass="75335">MAGAAIVLAANSSTLDLSHHITYHDAYRRPVASGGYSDIYRAEIDGMLVAVKVMRDIDVQGEAKKASFSRTIEREMRIWSKINHENVLAFLGFCFFPTPLQAGTTLLSLVSPWMKNGTVVSYIRQHPEVDRLDIIWGVLRGLKCLHGKGIVHGDIKGGNVFMTDQGTPVLADFGLASLAENEPSLNPTHESVTSRTTGNLRGSPRWMAPELLGTDSSPKSTFATDVWAYGCLILEIMNLVFPYANYRTDIQAMMAIMQHRPPYEFPFPDADNLGPPPMDQHPGLWTLCLRCWDFDPTTRITVEEISRSLVPIRFPVQQFFSRSPRPRPVSPNPVVPSFPRSPPPRAASPAPIAPSVSRPPPPPIVQAHPVQVPAPPRPIRIPSPQPRRVATPPPRRPSSPPPPQRSPPQTAYRPEPIILPPRAPSPVIPPPPPPPPPIQPEQALPTSPIRDPEIAAQQALLRVKTRTLGEKHPDTLTCMHALVVLYYSQKRHEEAEKLAKVVIEGRTEALSKYHYDTLTSMHQLELIYYAQYKYKEAEELGKETVESKSLALGEEHPSTISSMFNLAVTYTSINQFSKANELYAKVIEFRKERRGEDDVETLATVHQHVLSFEKEGRLTDAATLGADVTSRRRRVLGDDDADTRISMEHLMVTYIKLGRTTEAEELERILSTPAMP</sequence>
<dbReference type="InterPro" id="IPR000719">
    <property type="entry name" value="Prot_kinase_dom"/>
</dbReference>
<dbReference type="PROSITE" id="PS50011">
    <property type="entry name" value="PROTEIN_KINASE_DOM"/>
    <property type="match status" value="1"/>
</dbReference>
<feature type="region of interest" description="Disordered" evidence="2">
    <location>
        <begin position="321"/>
        <end position="446"/>
    </location>
</feature>
<dbReference type="PANTHER" id="PTHR44329">
    <property type="entry name" value="SERINE/THREONINE-PROTEIN KINASE TNNI3K-RELATED"/>
    <property type="match status" value="1"/>
</dbReference>
<dbReference type="GO" id="GO:0005524">
    <property type="term" value="F:ATP binding"/>
    <property type="evidence" value="ECO:0007669"/>
    <property type="project" value="InterPro"/>
</dbReference>
<name>A0A164ND19_9AGAM</name>
<feature type="repeat" description="TPR" evidence="1">
    <location>
        <begin position="560"/>
        <end position="593"/>
    </location>
</feature>
<evidence type="ECO:0000313" key="5">
    <source>
        <dbReference type="Proteomes" id="UP000076722"/>
    </source>
</evidence>
<gene>
    <name evidence="4" type="ORF">SISNIDRAFT_460761</name>
</gene>
<feature type="compositionally biased region" description="Low complexity" evidence="2">
    <location>
        <begin position="347"/>
        <end position="356"/>
    </location>
</feature>